<keyword evidence="1" id="KW-1133">Transmembrane helix</keyword>
<evidence type="ECO:0000256" key="1">
    <source>
        <dbReference type="SAM" id="Phobius"/>
    </source>
</evidence>
<name>A0A0L6VRP3_9BASI</name>
<proteinExistence type="predicted"/>
<keyword evidence="3" id="KW-1185">Reference proteome</keyword>
<reference evidence="2 3" key="1">
    <citation type="submission" date="2015-08" db="EMBL/GenBank/DDBJ databases">
        <title>Next Generation Sequencing and Analysis of the Genome of Puccinia sorghi L Schw, the Causal Agent of Maize Common Rust.</title>
        <authorList>
            <person name="Rochi L."/>
            <person name="Burguener G."/>
            <person name="Darino M."/>
            <person name="Turjanski A."/>
            <person name="Kreff E."/>
            <person name="Dieguez M.J."/>
            <person name="Sacco F."/>
        </authorList>
    </citation>
    <scope>NUCLEOTIDE SEQUENCE [LARGE SCALE GENOMIC DNA]</scope>
    <source>
        <strain evidence="2 3">RO10H11247</strain>
    </source>
</reference>
<organism evidence="2 3">
    <name type="scientific">Puccinia sorghi</name>
    <dbReference type="NCBI Taxonomy" id="27349"/>
    <lineage>
        <taxon>Eukaryota</taxon>
        <taxon>Fungi</taxon>
        <taxon>Dikarya</taxon>
        <taxon>Basidiomycota</taxon>
        <taxon>Pucciniomycotina</taxon>
        <taxon>Pucciniomycetes</taxon>
        <taxon>Pucciniales</taxon>
        <taxon>Pucciniaceae</taxon>
        <taxon>Puccinia</taxon>
    </lineage>
</organism>
<feature type="non-terminal residue" evidence="2">
    <location>
        <position position="1"/>
    </location>
</feature>
<comment type="caution">
    <text evidence="2">The sequence shown here is derived from an EMBL/GenBank/DDBJ whole genome shotgun (WGS) entry which is preliminary data.</text>
</comment>
<keyword evidence="1" id="KW-0472">Membrane</keyword>
<dbReference type="VEuPathDB" id="FungiDB:VP01_11554g1"/>
<dbReference type="AlphaFoldDB" id="A0A0L6VRP3"/>
<keyword evidence="1" id="KW-0812">Transmembrane</keyword>
<dbReference type="EMBL" id="LAVV01001726">
    <property type="protein sequence ID" value="KNZ63359.1"/>
    <property type="molecule type" value="Genomic_DNA"/>
</dbReference>
<gene>
    <name evidence="2" type="ORF">VP01_11554g1</name>
</gene>
<evidence type="ECO:0000313" key="2">
    <source>
        <dbReference type="EMBL" id="KNZ63359.1"/>
    </source>
</evidence>
<feature type="transmembrane region" description="Helical" evidence="1">
    <location>
        <begin position="74"/>
        <end position="92"/>
    </location>
</feature>
<protein>
    <submittedName>
        <fullName evidence="2">Uncharacterized protein</fullName>
    </submittedName>
</protein>
<sequence>SSLLYKKYGGDHSPRPLPLSPLSLMLPYGLAENKLEHLHPPHSNFDHPKSPFLSISGSDPVVLKRQCDFLQRNILIEWFFFIAPILILVQAVV</sequence>
<accession>A0A0L6VRP3</accession>
<dbReference type="Proteomes" id="UP000037035">
    <property type="component" value="Unassembled WGS sequence"/>
</dbReference>
<evidence type="ECO:0000313" key="3">
    <source>
        <dbReference type="Proteomes" id="UP000037035"/>
    </source>
</evidence>